<feature type="transmembrane region" description="Helical" evidence="9">
    <location>
        <begin position="169"/>
        <end position="189"/>
    </location>
</feature>
<dbReference type="AlphaFoldDB" id="A0A7I7XLY5"/>
<feature type="transmembrane region" description="Helical" evidence="9">
    <location>
        <begin position="209"/>
        <end position="234"/>
    </location>
</feature>
<evidence type="ECO:0000313" key="11">
    <source>
        <dbReference type="EMBL" id="BBZ30083.1"/>
    </source>
</evidence>
<evidence type="ECO:0000256" key="3">
    <source>
        <dbReference type="ARBA" id="ARBA00022448"/>
    </source>
</evidence>
<feature type="transmembrane region" description="Helical" evidence="9">
    <location>
        <begin position="59"/>
        <end position="81"/>
    </location>
</feature>
<keyword evidence="7 9" id="KW-1133">Transmembrane helix</keyword>
<dbReference type="GO" id="GO:0005886">
    <property type="term" value="C:plasma membrane"/>
    <property type="evidence" value="ECO:0007669"/>
    <property type="project" value="UniProtKB-SubCell"/>
</dbReference>
<dbReference type="InterPro" id="IPR004840">
    <property type="entry name" value="Amino_acid_permease_CS"/>
</dbReference>
<comment type="similarity">
    <text evidence="2">Belongs to the amino acid-polyamine-organocation (APC) superfamily. Amino acid transporter (AAT) (TC 2.A.3.1) family.</text>
</comment>
<accession>A0A7I7XLY5</accession>
<keyword evidence="4" id="KW-1003">Cell membrane</keyword>
<evidence type="ECO:0000256" key="9">
    <source>
        <dbReference type="SAM" id="Phobius"/>
    </source>
</evidence>
<dbReference type="GO" id="GO:0055085">
    <property type="term" value="P:transmembrane transport"/>
    <property type="evidence" value="ECO:0007669"/>
    <property type="project" value="InterPro"/>
</dbReference>
<comment type="subcellular location">
    <subcellularLocation>
        <location evidence="1">Cell membrane</location>
        <topology evidence="1">Multi-pass membrane protein</topology>
    </subcellularLocation>
</comment>
<keyword evidence="5 9" id="KW-0812">Transmembrane</keyword>
<feature type="transmembrane region" description="Helical" evidence="9">
    <location>
        <begin position="255"/>
        <end position="276"/>
    </location>
</feature>
<keyword evidence="12" id="KW-1185">Reference proteome</keyword>
<evidence type="ECO:0000256" key="4">
    <source>
        <dbReference type="ARBA" id="ARBA00022475"/>
    </source>
</evidence>
<feature type="transmembrane region" description="Helical" evidence="9">
    <location>
        <begin position="346"/>
        <end position="367"/>
    </location>
</feature>
<evidence type="ECO:0000256" key="1">
    <source>
        <dbReference type="ARBA" id="ARBA00004651"/>
    </source>
</evidence>
<dbReference type="PIRSF" id="PIRSF006060">
    <property type="entry name" value="AA_transporter"/>
    <property type="match status" value="1"/>
</dbReference>
<proteinExistence type="inferred from homology"/>
<name>A0A7I7XLY5_9MYCO</name>
<evidence type="ECO:0000259" key="10">
    <source>
        <dbReference type="Pfam" id="PF00324"/>
    </source>
</evidence>
<dbReference type="InterPro" id="IPR004841">
    <property type="entry name" value="AA-permease/SLC12A_dom"/>
</dbReference>
<reference evidence="11 12" key="1">
    <citation type="journal article" date="2019" name="Emerg. Microbes Infect.">
        <title>Comprehensive subspecies identification of 175 nontuberculous mycobacteria species based on 7547 genomic profiles.</title>
        <authorList>
            <person name="Matsumoto Y."/>
            <person name="Kinjo T."/>
            <person name="Motooka D."/>
            <person name="Nabeya D."/>
            <person name="Jung N."/>
            <person name="Uechi K."/>
            <person name="Horii T."/>
            <person name="Iida T."/>
            <person name="Fujita J."/>
            <person name="Nakamura S."/>
        </authorList>
    </citation>
    <scope>NUCLEOTIDE SEQUENCE [LARGE SCALE GENOMIC DNA]</scope>
    <source>
        <strain evidence="11 12">JCM 13574</strain>
    </source>
</reference>
<dbReference type="PANTHER" id="PTHR43495">
    <property type="entry name" value="GABA PERMEASE"/>
    <property type="match status" value="1"/>
</dbReference>
<dbReference type="Proteomes" id="UP000466517">
    <property type="component" value="Chromosome"/>
</dbReference>
<dbReference type="PANTHER" id="PTHR43495:SF1">
    <property type="entry name" value="L-ASPARAGINE PERMEASE"/>
    <property type="match status" value="1"/>
</dbReference>
<keyword evidence="3" id="KW-0813">Transport</keyword>
<feature type="transmembrane region" description="Helical" evidence="9">
    <location>
        <begin position="301"/>
        <end position="325"/>
    </location>
</feature>
<dbReference type="PROSITE" id="PS00218">
    <property type="entry name" value="AMINO_ACID_PERMEASE_1"/>
    <property type="match status" value="1"/>
</dbReference>
<gene>
    <name evidence="11" type="ORF">MMAD_43780</name>
</gene>
<dbReference type="Gene3D" id="1.20.1740.10">
    <property type="entry name" value="Amino acid/polyamine transporter I"/>
    <property type="match status" value="1"/>
</dbReference>
<evidence type="ECO:0000313" key="12">
    <source>
        <dbReference type="Proteomes" id="UP000466517"/>
    </source>
</evidence>
<dbReference type="RefSeq" id="WP_163741156.1">
    <property type="nucleotide sequence ID" value="NZ_AP022610.1"/>
</dbReference>
<feature type="transmembrane region" description="Helical" evidence="9">
    <location>
        <begin position="379"/>
        <end position="399"/>
    </location>
</feature>
<feature type="transmembrane region" description="Helical" evidence="9">
    <location>
        <begin position="140"/>
        <end position="162"/>
    </location>
</feature>
<keyword evidence="8 9" id="KW-0472">Membrane</keyword>
<feature type="transmembrane region" description="Helical" evidence="9">
    <location>
        <begin position="102"/>
        <end position="128"/>
    </location>
</feature>
<dbReference type="KEGG" id="mmag:MMAD_43780"/>
<dbReference type="FunFam" id="1.20.1740.10:FF:000001">
    <property type="entry name" value="Amino acid permease"/>
    <property type="match status" value="1"/>
</dbReference>
<protein>
    <submittedName>
        <fullName evidence="11">L-asparagine permease 1 (L-asparagine transport)</fullName>
    </submittedName>
</protein>
<feature type="transmembrane region" description="Helical" evidence="9">
    <location>
        <begin position="440"/>
        <end position="460"/>
    </location>
</feature>
<evidence type="ECO:0000256" key="6">
    <source>
        <dbReference type="ARBA" id="ARBA00022970"/>
    </source>
</evidence>
<feature type="domain" description="Amino acid permease/ SLC12A" evidence="10">
    <location>
        <begin position="30"/>
        <end position="441"/>
    </location>
</feature>
<evidence type="ECO:0000256" key="2">
    <source>
        <dbReference type="ARBA" id="ARBA00008583"/>
    </source>
</evidence>
<dbReference type="Pfam" id="PF00324">
    <property type="entry name" value="AA_permease"/>
    <property type="match status" value="1"/>
</dbReference>
<sequence length="504" mass="54130">MTTESPSAYDNSALAHEEEGYDKGLKPRQVQMIAIGGAIGTGLFMGAGGRLASAGPGLFIVYAICGVFVFFILRALGELVLHRPSSGSFVSYAREFLGEKAAYVAGWMYFFNWACTSIVDVTAIALYMHYWGTFKAIPQWLIALIALVIVLTINMISVKWFGEMEFWAALIKVVALVTFLVVGIVYLAGRFKVDGAPTGPSVITDHGGILPNGVLALVVITSGVIFAYAAVELVGTAAGETENPAKIMPRAINSVILRIAIFYVGSLVLLALLLPFTSYKAGTSPFVTFFSSIGVPAAGDIMNFVVLTAALSSLNAGLYSTGRILRSMSMNGSAPKFTAKMSSRGVPWAGIALTACFTVVGVFLNLVVPAEAFNIALDLSALGIIASWATIVICQIQLYRWSQKGILERPSFRLFATPYTSYATLLFLLAVTVLMCIENYWNAVALVVIVPALVGGWYLVRGRVLSAAQERVGITGNYPVYAETPLQAEYLARDRQDKAPHDEG</sequence>
<evidence type="ECO:0000256" key="8">
    <source>
        <dbReference type="ARBA" id="ARBA00023136"/>
    </source>
</evidence>
<feature type="transmembrane region" description="Helical" evidence="9">
    <location>
        <begin position="411"/>
        <end position="434"/>
    </location>
</feature>
<keyword evidence="6" id="KW-0029">Amino-acid transport</keyword>
<evidence type="ECO:0000256" key="5">
    <source>
        <dbReference type="ARBA" id="ARBA00022692"/>
    </source>
</evidence>
<organism evidence="11 12">
    <name type="scientific">Mycolicibacterium madagascariense</name>
    <dbReference type="NCBI Taxonomy" id="212765"/>
    <lineage>
        <taxon>Bacteria</taxon>
        <taxon>Bacillati</taxon>
        <taxon>Actinomycetota</taxon>
        <taxon>Actinomycetes</taxon>
        <taxon>Mycobacteriales</taxon>
        <taxon>Mycobacteriaceae</taxon>
        <taxon>Mycolicibacterium</taxon>
    </lineage>
</organism>
<dbReference type="EMBL" id="AP022610">
    <property type="protein sequence ID" value="BBZ30083.1"/>
    <property type="molecule type" value="Genomic_DNA"/>
</dbReference>
<dbReference type="GO" id="GO:0006865">
    <property type="term" value="P:amino acid transport"/>
    <property type="evidence" value="ECO:0007669"/>
    <property type="project" value="UniProtKB-KW"/>
</dbReference>
<evidence type="ECO:0000256" key="7">
    <source>
        <dbReference type="ARBA" id="ARBA00022989"/>
    </source>
</evidence>